<accession>A0A368GHL8</accession>
<sequence>MGPEVGEVLLALRLSATCVRSTPNASEGCSVAEERASACLISCRLSSTVGLKSILANPAVWTPGSAKLFGRRQRARRPECANARLRQYQAGRGKLPIFFSVLL</sequence>
<dbReference type="Proteomes" id="UP000252519">
    <property type="component" value="Unassembled WGS sequence"/>
</dbReference>
<comment type="caution">
    <text evidence="1">The sequence shown here is derived from an EMBL/GenBank/DDBJ whole genome shotgun (WGS) entry which is preliminary data.</text>
</comment>
<protein>
    <submittedName>
        <fullName evidence="1">Uncharacterized protein</fullName>
    </submittedName>
</protein>
<proteinExistence type="predicted"/>
<dbReference type="EMBL" id="JOJR01000145">
    <property type="protein sequence ID" value="RCN43842.1"/>
    <property type="molecule type" value="Genomic_DNA"/>
</dbReference>
<gene>
    <name evidence="1" type="ORF">ANCCAN_10170</name>
</gene>
<keyword evidence="2" id="KW-1185">Reference proteome</keyword>
<evidence type="ECO:0000313" key="2">
    <source>
        <dbReference type="Proteomes" id="UP000252519"/>
    </source>
</evidence>
<name>A0A368GHL8_ANCCA</name>
<dbReference type="AlphaFoldDB" id="A0A368GHL8"/>
<evidence type="ECO:0000313" key="1">
    <source>
        <dbReference type="EMBL" id="RCN43842.1"/>
    </source>
</evidence>
<organism evidence="1 2">
    <name type="scientific">Ancylostoma caninum</name>
    <name type="common">Dog hookworm</name>
    <dbReference type="NCBI Taxonomy" id="29170"/>
    <lineage>
        <taxon>Eukaryota</taxon>
        <taxon>Metazoa</taxon>
        <taxon>Ecdysozoa</taxon>
        <taxon>Nematoda</taxon>
        <taxon>Chromadorea</taxon>
        <taxon>Rhabditida</taxon>
        <taxon>Rhabditina</taxon>
        <taxon>Rhabditomorpha</taxon>
        <taxon>Strongyloidea</taxon>
        <taxon>Ancylostomatidae</taxon>
        <taxon>Ancylostomatinae</taxon>
        <taxon>Ancylostoma</taxon>
    </lineage>
</organism>
<reference evidence="1 2" key="1">
    <citation type="submission" date="2014-10" db="EMBL/GenBank/DDBJ databases">
        <title>Draft genome of the hookworm Ancylostoma caninum.</title>
        <authorList>
            <person name="Mitreva M."/>
        </authorList>
    </citation>
    <scope>NUCLEOTIDE SEQUENCE [LARGE SCALE GENOMIC DNA]</scope>
    <source>
        <strain evidence="1 2">Baltimore</strain>
    </source>
</reference>